<evidence type="ECO:0000313" key="3">
    <source>
        <dbReference type="Proteomes" id="UP000186955"/>
    </source>
</evidence>
<dbReference type="STRING" id="1316194.A0A1Q5SUF1"/>
<evidence type="ECO:0000313" key="2">
    <source>
        <dbReference type="EMBL" id="OKO91641.1"/>
    </source>
</evidence>
<organism evidence="2 3">
    <name type="scientific">Penicillium subrubescens</name>
    <dbReference type="NCBI Taxonomy" id="1316194"/>
    <lineage>
        <taxon>Eukaryota</taxon>
        <taxon>Fungi</taxon>
        <taxon>Dikarya</taxon>
        <taxon>Ascomycota</taxon>
        <taxon>Pezizomycotina</taxon>
        <taxon>Eurotiomycetes</taxon>
        <taxon>Eurotiomycetidae</taxon>
        <taxon>Eurotiales</taxon>
        <taxon>Aspergillaceae</taxon>
        <taxon>Penicillium</taxon>
    </lineage>
</organism>
<dbReference type="GO" id="GO:0005524">
    <property type="term" value="F:ATP binding"/>
    <property type="evidence" value="ECO:0007669"/>
    <property type="project" value="InterPro"/>
</dbReference>
<sequence length="532" mass="60160">MLSVEEYRFVQWADTVGLTAPDGKMLPQINQVLAEELMVQLRDRLDCDKLKERYSIDLQPANVAGQAPNKNTEGGSQAPVILSHAVSDERRTEILERAKLIQYKTGLPKRLWWAAMEKSKFQTLVRDVRQIVDALWNLLEPIRQRELAQQVGRTLTAVVDMSHDIETLKGLQASLNWKTTDFPGEAILSAAVGLKVVREQLPDDSSESTSVQPLEYEPPQHLHRSLLKRPTTKPGASGAFIAEYDKKPVLCEAKLVHGRLKSKLRLRSENLARLLSLPKSPGFLTLRCLGFLEDMDEFVFLYEYPPAADISIPPRSLQDLLRDSKMRSPSVTARLKLALEICKTLLTVHTAGWLHKNIRSENILFFTERTNSSNSSQTLTQPYLTGFAFSRADSPVEISDQASEDPILDIYRHPQALGEPSVSYAMYMDHYSLGMVLTEIAEWRSLKHIIKKHVDVTKSEIDVPLSALAGIHDWFVRELVERGQIEFRMGEVYGNAISWLTSFRCGGLGQHNSTQHLLAFQQFVNELGYCRV</sequence>
<dbReference type="InterPro" id="IPR000719">
    <property type="entry name" value="Prot_kinase_dom"/>
</dbReference>
<feature type="domain" description="Protein kinase" evidence="1">
    <location>
        <begin position="145"/>
        <end position="532"/>
    </location>
</feature>
<dbReference type="Gene3D" id="1.20.120.1020">
    <property type="entry name" value="Prion-inhibition and propagation, HeLo domain"/>
    <property type="match status" value="1"/>
</dbReference>
<accession>A0A1Q5SUF1</accession>
<dbReference type="Pfam" id="PF14479">
    <property type="entry name" value="HeLo"/>
    <property type="match status" value="1"/>
</dbReference>
<dbReference type="InterPro" id="IPR011009">
    <property type="entry name" value="Kinase-like_dom_sf"/>
</dbReference>
<dbReference type="Proteomes" id="UP000186955">
    <property type="component" value="Unassembled WGS sequence"/>
</dbReference>
<evidence type="ECO:0000259" key="1">
    <source>
        <dbReference type="PROSITE" id="PS50011"/>
    </source>
</evidence>
<name>A0A1Q5SUF1_9EURO</name>
<dbReference type="AlphaFoldDB" id="A0A1Q5SUF1"/>
<gene>
    <name evidence="2" type="ORF">PENSUB_13048</name>
</gene>
<proteinExistence type="predicted"/>
<dbReference type="EMBL" id="MNBE01000746">
    <property type="protein sequence ID" value="OKO91641.1"/>
    <property type="molecule type" value="Genomic_DNA"/>
</dbReference>
<dbReference type="SUPFAM" id="SSF56112">
    <property type="entry name" value="Protein kinase-like (PK-like)"/>
    <property type="match status" value="1"/>
</dbReference>
<dbReference type="PANTHER" id="PTHR37542">
    <property type="entry name" value="HELO DOMAIN-CONTAINING PROTEIN-RELATED"/>
    <property type="match status" value="1"/>
</dbReference>
<dbReference type="PROSITE" id="PS50011">
    <property type="entry name" value="PROTEIN_KINASE_DOM"/>
    <property type="match status" value="1"/>
</dbReference>
<comment type="caution">
    <text evidence="2">The sequence shown here is derived from an EMBL/GenBank/DDBJ whole genome shotgun (WGS) entry which is preliminary data.</text>
</comment>
<dbReference type="Gene3D" id="1.10.510.10">
    <property type="entry name" value="Transferase(Phosphotransferase) domain 1"/>
    <property type="match status" value="1"/>
</dbReference>
<dbReference type="InterPro" id="IPR038305">
    <property type="entry name" value="HeLo_sf"/>
</dbReference>
<reference evidence="2 3" key="1">
    <citation type="submission" date="2016-10" db="EMBL/GenBank/DDBJ databases">
        <title>Genome sequence of the ascomycete fungus Penicillium subrubescens.</title>
        <authorList>
            <person name="De Vries R.P."/>
            <person name="Peng M."/>
            <person name="Dilokpimol A."/>
            <person name="Hilden K."/>
            <person name="Makela M.R."/>
            <person name="Grigoriev I."/>
            <person name="Riley R."/>
            <person name="Granchi Z."/>
        </authorList>
    </citation>
    <scope>NUCLEOTIDE SEQUENCE [LARGE SCALE GENOMIC DNA]</scope>
    <source>
        <strain evidence="2 3">CBS 132785</strain>
    </source>
</reference>
<dbReference type="GO" id="GO:0004672">
    <property type="term" value="F:protein kinase activity"/>
    <property type="evidence" value="ECO:0007669"/>
    <property type="project" value="InterPro"/>
</dbReference>
<dbReference type="InterPro" id="IPR029498">
    <property type="entry name" value="HeLo_dom"/>
</dbReference>
<keyword evidence="3" id="KW-1185">Reference proteome</keyword>
<protein>
    <recommendedName>
        <fullName evidence="1">Protein kinase domain-containing protein</fullName>
    </recommendedName>
</protein>